<organism evidence="1 2">
    <name type="scientific">Streptococcus bovimastitidis</name>
    <dbReference type="NCBI Taxonomy" id="1856638"/>
    <lineage>
        <taxon>Bacteria</taxon>
        <taxon>Bacillati</taxon>
        <taxon>Bacillota</taxon>
        <taxon>Bacilli</taxon>
        <taxon>Lactobacillales</taxon>
        <taxon>Streptococcaceae</taxon>
        <taxon>Streptococcus</taxon>
    </lineage>
</organism>
<dbReference type="InterPro" id="IPR023378">
    <property type="entry name" value="YheA/YmcA-like_dom_sf"/>
</dbReference>
<evidence type="ECO:0000313" key="1">
    <source>
        <dbReference type="EMBL" id="OJF71876.1"/>
    </source>
</evidence>
<dbReference type="Proteomes" id="UP000182015">
    <property type="component" value="Unassembled WGS sequence"/>
</dbReference>
<gene>
    <name evidence="1" type="ORF">A9Q68_07815</name>
</gene>
<dbReference type="STRING" id="1856638.A9Q68_07815"/>
<dbReference type="OrthoDB" id="2243283at2"/>
<dbReference type="EMBL" id="LZDD01000002">
    <property type="protein sequence ID" value="OJF71876.1"/>
    <property type="molecule type" value="Genomic_DNA"/>
</dbReference>
<dbReference type="PIRSF" id="PIRSF021287">
    <property type="entry name" value="Biofilm_formation_YmcA"/>
    <property type="match status" value="1"/>
</dbReference>
<dbReference type="Gene3D" id="1.20.1500.10">
    <property type="entry name" value="YheA/YmcA-like"/>
    <property type="match status" value="1"/>
</dbReference>
<protein>
    <recommendedName>
        <fullName evidence="3">Cell fate regulator YmcA, YheA/YmcA/DUF963 family (Controls sporulation, competence, biofilm development)</fullName>
    </recommendedName>
</protein>
<dbReference type="AlphaFoldDB" id="A0A1L8MMC5"/>
<comment type="caution">
    <text evidence="1">The sequence shown here is derived from an EMBL/GenBank/DDBJ whole genome shotgun (WGS) entry which is preliminary data.</text>
</comment>
<evidence type="ECO:0008006" key="3">
    <source>
        <dbReference type="Google" id="ProtNLM"/>
    </source>
</evidence>
<dbReference type="Pfam" id="PF06133">
    <property type="entry name" value="Com_YlbF"/>
    <property type="match status" value="1"/>
</dbReference>
<dbReference type="SUPFAM" id="SSF158622">
    <property type="entry name" value="YheA/YmcA-like"/>
    <property type="match status" value="1"/>
</dbReference>
<keyword evidence="2" id="KW-1185">Reference proteome</keyword>
<name>A0A1L8MMC5_9STRE</name>
<dbReference type="InterPro" id="IPR010368">
    <property type="entry name" value="Com_YlbF"/>
</dbReference>
<dbReference type="InterPro" id="IPR016783">
    <property type="entry name" value="Biofilm_formation_YmcA"/>
</dbReference>
<proteinExistence type="predicted"/>
<dbReference type="RefSeq" id="WP_071794167.1">
    <property type="nucleotide sequence ID" value="NZ_LZDD01000002.1"/>
</dbReference>
<reference evidence="2" key="1">
    <citation type="submission" date="2016-06" db="EMBL/GenBank/DDBJ databases">
        <authorList>
            <person name="de Vries S.P.W."/>
            <person name="Hadjirin N.F."/>
            <person name="Lay E.M."/>
            <person name="Zadoks R.N."/>
            <person name="Peacock S.J."/>
            <person name="Parkhill J."/>
            <person name="Grant A.J."/>
            <person name="Mcdougall S."/>
            <person name="Holmes M.A."/>
        </authorList>
    </citation>
    <scope>NUCLEOTIDE SEQUENCE [LARGE SCALE GENOMIC DNA]</scope>
    <source>
        <strain evidence="2">NZ1587</strain>
    </source>
</reference>
<accession>A0A1L8MMC5</accession>
<evidence type="ECO:0000313" key="2">
    <source>
        <dbReference type="Proteomes" id="UP000182015"/>
    </source>
</evidence>
<sequence>MTLYDDSLTQLLTAIAKHPSIQAFKSIEKQMQEHPELQALAFEMKKKQQDAILFKQIEKERAADQSGKLAETIEGELENHPLVEDYREKMQDASDLIQYITKTIEEKVNKEVGDVQS</sequence>